<feature type="transmembrane region" description="Helical" evidence="1">
    <location>
        <begin position="79"/>
        <end position="100"/>
    </location>
</feature>
<feature type="transmembrane region" description="Helical" evidence="1">
    <location>
        <begin position="36"/>
        <end position="58"/>
    </location>
</feature>
<keyword evidence="1" id="KW-0812">Transmembrane</keyword>
<organism evidence="2 3">
    <name type="scientific">Novosphingobium pokkalii</name>
    <dbReference type="NCBI Taxonomy" id="1770194"/>
    <lineage>
        <taxon>Bacteria</taxon>
        <taxon>Pseudomonadati</taxon>
        <taxon>Pseudomonadota</taxon>
        <taxon>Alphaproteobacteria</taxon>
        <taxon>Sphingomonadales</taxon>
        <taxon>Sphingomonadaceae</taxon>
        <taxon>Novosphingobium</taxon>
    </lineage>
</organism>
<evidence type="ECO:0000313" key="2">
    <source>
        <dbReference type="EMBL" id="MFC3673553.1"/>
    </source>
</evidence>
<accession>A0ABV7V8Z4</accession>
<gene>
    <name evidence="2" type="ORF">ACFOOT_19195</name>
</gene>
<dbReference type="EMBL" id="JBHRYE010000048">
    <property type="protein sequence ID" value="MFC3673553.1"/>
    <property type="molecule type" value="Genomic_DNA"/>
</dbReference>
<reference evidence="3" key="1">
    <citation type="journal article" date="2019" name="Int. J. Syst. Evol. Microbiol.">
        <title>The Global Catalogue of Microorganisms (GCM) 10K type strain sequencing project: providing services to taxonomists for standard genome sequencing and annotation.</title>
        <authorList>
            <consortium name="The Broad Institute Genomics Platform"/>
            <consortium name="The Broad Institute Genome Sequencing Center for Infectious Disease"/>
            <person name="Wu L."/>
            <person name="Ma J."/>
        </authorList>
    </citation>
    <scope>NUCLEOTIDE SEQUENCE [LARGE SCALE GENOMIC DNA]</scope>
    <source>
        <strain evidence="3">KCTC 42224</strain>
    </source>
</reference>
<evidence type="ECO:0000313" key="3">
    <source>
        <dbReference type="Proteomes" id="UP001595683"/>
    </source>
</evidence>
<comment type="caution">
    <text evidence="2">The sequence shown here is derived from an EMBL/GenBank/DDBJ whole genome shotgun (WGS) entry which is preliminary data.</text>
</comment>
<feature type="transmembrane region" description="Helical" evidence="1">
    <location>
        <begin position="12"/>
        <end position="30"/>
    </location>
</feature>
<name>A0ABV7V8Z4_9SPHN</name>
<keyword evidence="1" id="KW-0472">Membrane</keyword>
<proteinExistence type="predicted"/>
<protein>
    <submittedName>
        <fullName evidence="2">Uncharacterized protein</fullName>
    </submittedName>
</protein>
<keyword evidence="3" id="KW-1185">Reference proteome</keyword>
<keyword evidence="1" id="KW-1133">Transmembrane helix</keyword>
<sequence>MLWWDWSWKQRGGTLACFFAIAIMPFLIFGGSSFGWRAMIGGTAFLLIPQIVGWLLFVGLKTGIMPARGAKVERNNSPVGFWTLAAAYGGLLAMYGWIFAMVASDAMSGR</sequence>
<dbReference type="RefSeq" id="WP_191325921.1">
    <property type="nucleotide sequence ID" value="NZ_BMZP01000024.1"/>
</dbReference>
<evidence type="ECO:0000256" key="1">
    <source>
        <dbReference type="SAM" id="Phobius"/>
    </source>
</evidence>
<dbReference type="Proteomes" id="UP001595683">
    <property type="component" value="Unassembled WGS sequence"/>
</dbReference>